<dbReference type="Pfam" id="PF02975">
    <property type="entry name" value="Me-amine-dh_L"/>
    <property type="match status" value="1"/>
</dbReference>
<evidence type="ECO:0000256" key="5">
    <source>
        <dbReference type="ARBA" id="ARBA00022729"/>
    </source>
</evidence>
<feature type="binding site" evidence="12">
    <location>
        <begin position="155"/>
        <end position="157"/>
    </location>
    <ligand>
        <name>substrate</name>
    </ligand>
</feature>
<sequence>MFKLLDRLLSIVDKRAEAGVRKTAQQYGRRSFLAKAGVVMIGSMAIPLLPFDRSLGGLAMAASGTDADDEHSCEYWRHCALDGNLCSASGGTLTSCPPGSEASKVAWVGTCRNPNDGKDYLVSYNDCCGKASVESATFCFRSERERPGYRMGLHNDINWCMANANKGYHCTVSVLVGLADA</sequence>
<feature type="binding site" evidence="12">
    <location>
        <position position="82"/>
    </location>
    <ligand>
        <name>substrate</name>
    </ligand>
</feature>
<evidence type="ECO:0000256" key="8">
    <source>
        <dbReference type="ARBA" id="ARBA00023002"/>
    </source>
</evidence>
<feature type="active site" description="Proton acceptor" evidence="11">
    <location>
        <position position="126"/>
    </location>
</feature>
<evidence type="ECO:0000256" key="2">
    <source>
        <dbReference type="ARBA" id="ARBA00010711"/>
    </source>
</evidence>
<evidence type="ECO:0000256" key="11">
    <source>
        <dbReference type="PIRSR" id="PIRSR000192-1"/>
    </source>
</evidence>
<keyword evidence="9" id="KW-1015">Disulfide bond</keyword>
<evidence type="ECO:0000256" key="13">
    <source>
        <dbReference type="PIRSR" id="PIRSR000192-3"/>
    </source>
</evidence>
<dbReference type="InterPro" id="IPR036560">
    <property type="entry name" value="MADH/AADH_L_sf"/>
</dbReference>
<comment type="similarity">
    <text evidence="2 10">Belongs to the aromatic amine dehydrogenase light chain family.</text>
</comment>
<dbReference type="GO" id="GO:0030058">
    <property type="term" value="F:aliphatic amine dehydrogenase activity"/>
    <property type="evidence" value="ECO:0007669"/>
    <property type="project" value="UniProtKB-UniRule"/>
</dbReference>
<reference evidence="17" key="1">
    <citation type="submission" date="2022-09" db="EMBL/GenBank/DDBJ databases">
        <title>Intensive care unit water sources are persistently colonized with multi-drug resistant bacteria and are the site of extensive horizontal gene transfer of antibiotic resistance genes.</title>
        <authorList>
            <person name="Diorio-Toth L."/>
        </authorList>
    </citation>
    <scope>NUCLEOTIDE SEQUENCE</scope>
    <source>
        <strain evidence="17">GD04000</strain>
    </source>
</reference>
<dbReference type="InterPro" id="IPR016008">
    <property type="entry name" value="Amine_DH_Ltc"/>
</dbReference>
<dbReference type="Proteomes" id="UP001159292">
    <property type="component" value="Unassembled WGS sequence"/>
</dbReference>
<dbReference type="AlphaFoldDB" id="A0AB35L1P5"/>
<comment type="subcellular location">
    <subcellularLocation>
        <location evidence="1 10">Periplasm</location>
    </subcellularLocation>
</comment>
<keyword evidence="5" id="KW-0732">Signal</keyword>
<keyword evidence="8 10" id="KW-0560">Oxidoreductase</keyword>
<dbReference type="GO" id="GO:0009308">
    <property type="term" value="P:amine metabolic process"/>
    <property type="evidence" value="ECO:0007669"/>
    <property type="project" value="UniProtKB-UniRule"/>
</dbReference>
<evidence type="ECO:0000256" key="3">
    <source>
        <dbReference type="ARBA" id="ARBA00022448"/>
    </source>
</evidence>
<feature type="modified residue" description="Tryptophylquinone" evidence="15">
    <location>
        <position position="107"/>
    </location>
</feature>
<evidence type="ECO:0000313" key="18">
    <source>
        <dbReference type="Proteomes" id="UP001159292"/>
    </source>
</evidence>
<protein>
    <submittedName>
        <fullName evidence="17">Methylamine dehydrogenase</fullName>
    </submittedName>
</protein>
<evidence type="ECO:0000256" key="10">
    <source>
        <dbReference type="PIRNR" id="PIRNR000192"/>
    </source>
</evidence>
<evidence type="ECO:0000256" key="9">
    <source>
        <dbReference type="ARBA" id="ARBA00023157"/>
    </source>
</evidence>
<proteinExistence type="inferred from homology"/>
<feature type="site" description="Transition state stabilizer" evidence="13">
    <location>
        <position position="171"/>
    </location>
</feature>
<evidence type="ECO:0000256" key="4">
    <source>
        <dbReference type="ARBA" id="ARBA00022709"/>
    </source>
</evidence>
<gene>
    <name evidence="17" type="ORF">N7671_11470</name>
</gene>
<dbReference type="PIRSF" id="PIRSF000192">
    <property type="entry name" value="Amine_dh_beta"/>
    <property type="match status" value="1"/>
</dbReference>
<evidence type="ECO:0000313" key="17">
    <source>
        <dbReference type="EMBL" id="MDH0567840.1"/>
    </source>
</evidence>
<evidence type="ECO:0000259" key="16">
    <source>
        <dbReference type="Pfam" id="PF02975"/>
    </source>
</evidence>
<feature type="active site" description="Tryptophylquinone 6'-substrate hemiaminal intermediate" evidence="11">
    <location>
        <position position="107"/>
    </location>
</feature>
<evidence type="ECO:0000256" key="6">
    <source>
        <dbReference type="ARBA" id="ARBA00022764"/>
    </source>
</evidence>
<feature type="cross-link" description="Tryptophan tryptophylquinone (Trp-Trp)" evidence="14">
    <location>
        <begin position="107"/>
        <end position="159"/>
    </location>
</feature>
<dbReference type="RefSeq" id="WP_263875172.1">
    <property type="nucleotide sequence ID" value="NZ_CAURUH010000137.1"/>
</dbReference>
<dbReference type="GO" id="GO:0042597">
    <property type="term" value="C:periplasmic space"/>
    <property type="evidence" value="ECO:0007669"/>
    <property type="project" value="UniProtKB-SubCell"/>
</dbReference>
<feature type="domain" description="Methylamine/Aralkylamine dehydrogenase light chain C-terminal" evidence="16">
    <location>
        <begin position="68"/>
        <end position="177"/>
    </location>
</feature>
<comment type="subunit">
    <text evidence="10">Heterotetramer of two light and two heavy chains.</text>
</comment>
<evidence type="ECO:0000256" key="12">
    <source>
        <dbReference type="PIRSR" id="PIRSR000192-2"/>
    </source>
</evidence>
<name>A0AB35L1P5_ECTOL</name>
<evidence type="ECO:0000256" key="15">
    <source>
        <dbReference type="PIRSR" id="PIRSR000192-6"/>
    </source>
</evidence>
<evidence type="ECO:0000256" key="14">
    <source>
        <dbReference type="PIRSR" id="PIRSR000192-5"/>
    </source>
</evidence>
<dbReference type="InterPro" id="IPR013504">
    <property type="entry name" value="MADH/AADH_Ltc_C_dom"/>
</dbReference>
<dbReference type="EMBL" id="JAOEET010000025">
    <property type="protein sequence ID" value="MDH0567840.1"/>
    <property type="molecule type" value="Genomic_DNA"/>
</dbReference>
<dbReference type="Gene3D" id="2.60.30.10">
    <property type="entry name" value="Methylamine/Aralkylamine dehydrogenase light chain"/>
    <property type="match status" value="1"/>
</dbReference>
<evidence type="ECO:0000256" key="1">
    <source>
        <dbReference type="ARBA" id="ARBA00004418"/>
    </source>
</evidence>
<keyword evidence="3 10" id="KW-0813">Transport</keyword>
<keyword evidence="7 10" id="KW-0249">Electron transport</keyword>
<keyword evidence="4" id="KW-0824">TTQ</keyword>
<keyword evidence="6 10" id="KW-0574">Periplasm</keyword>
<comment type="caution">
    <text evidence="17">The sequence shown here is derived from an EMBL/GenBank/DDBJ whole genome shotgun (WGS) entry which is preliminary data.</text>
</comment>
<accession>A0AB35L1P5</accession>
<evidence type="ECO:0000256" key="7">
    <source>
        <dbReference type="ARBA" id="ARBA00022982"/>
    </source>
</evidence>
<organism evidence="17 18">
    <name type="scientific">Ectopseudomonas oleovorans</name>
    <name type="common">Pseudomonas oleovorans</name>
    <dbReference type="NCBI Taxonomy" id="301"/>
    <lineage>
        <taxon>Bacteria</taxon>
        <taxon>Pseudomonadati</taxon>
        <taxon>Pseudomonadota</taxon>
        <taxon>Gammaproteobacteria</taxon>
        <taxon>Pseudomonadales</taxon>
        <taxon>Pseudomonadaceae</taxon>
        <taxon>Ectopseudomonas</taxon>
    </lineage>
</organism>
<dbReference type="SUPFAM" id="SSF57561">
    <property type="entry name" value="Methylamine dehydrogenase, L chain"/>
    <property type="match status" value="1"/>
</dbReference>